<name>A0ABM8DW68_9MICO</name>
<dbReference type="Gene3D" id="3.40.50.300">
    <property type="entry name" value="P-loop containing nucleotide triphosphate hydrolases"/>
    <property type="match status" value="1"/>
</dbReference>
<reference evidence="2 3" key="1">
    <citation type="submission" date="2022-12" db="EMBL/GenBank/DDBJ databases">
        <title>Microbacterium terricola strain KV-448 chromosome, complete genome.</title>
        <authorList>
            <person name="Oshima T."/>
            <person name="Moriya T."/>
            <person name="Bessho Y."/>
        </authorList>
    </citation>
    <scope>NUCLEOTIDE SEQUENCE [LARGE SCALE GENOMIC DNA]</scope>
    <source>
        <strain evidence="2 3">KV-448</strain>
    </source>
</reference>
<gene>
    <name evidence="2" type="ORF">Microterr_04200</name>
</gene>
<dbReference type="SMART" id="SM00382">
    <property type="entry name" value="AAA"/>
    <property type="match status" value="1"/>
</dbReference>
<keyword evidence="3" id="KW-1185">Reference proteome</keyword>
<feature type="domain" description="AAA+ ATPase" evidence="1">
    <location>
        <begin position="85"/>
        <end position="261"/>
    </location>
</feature>
<dbReference type="InterPro" id="IPR027417">
    <property type="entry name" value="P-loop_NTPase"/>
</dbReference>
<dbReference type="Proteomes" id="UP001317779">
    <property type="component" value="Chromosome"/>
</dbReference>
<evidence type="ECO:0000313" key="2">
    <source>
        <dbReference type="EMBL" id="BDV29760.1"/>
    </source>
</evidence>
<dbReference type="Pfam" id="PF05402">
    <property type="entry name" value="PqqD"/>
    <property type="match status" value="1"/>
</dbReference>
<dbReference type="InterPro" id="IPR003593">
    <property type="entry name" value="AAA+_ATPase"/>
</dbReference>
<dbReference type="InterPro" id="IPR008792">
    <property type="entry name" value="PQQD"/>
</dbReference>
<accession>A0ABM8DW68</accession>
<sequence length="448" mass="46576">MAALGATVRIDIGALAEPQRALVAAAWADAAVADEGSEDAVVTPLPDVSEARMLEDLSQRVTLAAIEARRGELWMLHAAGLARDDGTVVALVGPSGRGKTTAARMLGRSFGYVSDETVAVDADGRVWPYRKPLSVIERAGEPKVQRAPSEAGMRALPAGELRLAAIVLLDRRDDAEGEPLIEEVDLGDALAELVEQSSYLADMATPLRTMAGVVAAVGGVRRVSYREAEGLVAVVGSAGGFDTGAARVPASGFDTAASRPTQPAGVGVGYYRGRVRDWVELDDPDRIAVLQVDEDGDGTVRVLAGVAPELWRAATGASLDELVAAAVDAYGTPEDKDAAAAVSAAVDELVTASVLEFREARWRIREDVAWTGEEDRVVALALTRPDAQPAAMEGSAAEIWLALAEGEAGLDEVAVRIAGRAEISVAGIAGDVAAFLTALAAADLVEAR</sequence>
<dbReference type="EMBL" id="AP027141">
    <property type="protein sequence ID" value="BDV29760.1"/>
    <property type="molecule type" value="Genomic_DNA"/>
</dbReference>
<dbReference type="SUPFAM" id="SSF53795">
    <property type="entry name" value="PEP carboxykinase-like"/>
    <property type="match status" value="1"/>
</dbReference>
<evidence type="ECO:0000259" key="1">
    <source>
        <dbReference type="SMART" id="SM00382"/>
    </source>
</evidence>
<proteinExistence type="predicted"/>
<organism evidence="2 3">
    <name type="scientific">Microbacterium terricola</name>
    <dbReference type="NCBI Taxonomy" id="344163"/>
    <lineage>
        <taxon>Bacteria</taxon>
        <taxon>Bacillati</taxon>
        <taxon>Actinomycetota</taxon>
        <taxon>Actinomycetes</taxon>
        <taxon>Micrococcales</taxon>
        <taxon>Microbacteriaceae</taxon>
        <taxon>Microbacterium</taxon>
    </lineage>
</organism>
<protein>
    <recommendedName>
        <fullName evidence="1">AAA+ ATPase domain-containing protein</fullName>
    </recommendedName>
</protein>
<evidence type="ECO:0000313" key="3">
    <source>
        <dbReference type="Proteomes" id="UP001317779"/>
    </source>
</evidence>